<evidence type="ECO:0000256" key="7">
    <source>
        <dbReference type="SAM" id="Phobius"/>
    </source>
</evidence>
<reference evidence="10" key="2">
    <citation type="submission" date="2022-04" db="EMBL/GenBank/DDBJ databases">
        <title>Complete Genome Sequence of Flavobacterium sediminilitoris YSM-43, Isolated from a Tidal Sediment.</title>
        <authorList>
            <person name="Lee P.A."/>
        </authorList>
    </citation>
    <scope>NUCLEOTIDE SEQUENCE</scope>
    <source>
        <strain evidence="10">YSM-43</strain>
    </source>
</reference>
<evidence type="ECO:0000259" key="8">
    <source>
        <dbReference type="PROSITE" id="PS50109"/>
    </source>
</evidence>
<evidence type="ECO:0000313" key="10">
    <source>
        <dbReference type="EMBL" id="UOX33214.1"/>
    </source>
</evidence>
<feature type="domain" description="Histidine kinase" evidence="8">
    <location>
        <begin position="373"/>
        <end position="593"/>
    </location>
</feature>
<dbReference type="CDD" id="cd16922">
    <property type="entry name" value="HATPase_EvgS-ArcB-TorS-like"/>
    <property type="match status" value="1"/>
</dbReference>
<evidence type="ECO:0000256" key="2">
    <source>
        <dbReference type="ARBA" id="ARBA00012438"/>
    </source>
</evidence>
<dbReference type="Gene3D" id="3.40.50.2300">
    <property type="match status" value="1"/>
</dbReference>
<dbReference type="InterPro" id="IPR003594">
    <property type="entry name" value="HATPase_dom"/>
</dbReference>
<dbReference type="Gene3D" id="3.30.565.10">
    <property type="entry name" value="Histidine kinase-like ATPase, C-terminal domain"/>
    <property type="match status" value="1"/>
</dbReference>
<dbReference type="RefSeq" id="WP_246915899.1">
    <property type="nucleotide sequence ID" value="NZ_CP090145.1"/>
</dbReference>
<dbReference type="GO" id="GO:0005524">
    <property type="term" value="F:ATP binding"/>
    <property type="evidence" value="ECO:0007669"/>
    <property type="project" value="UniProtKB-KW"/>
</dbReference>
<dbReference type="InterPro" id="IPR005467">
    <property type="entry name" value="His_kinase_dom"/>
</dbReference>
<dbReference type="InterPro" id="IPR036097">
    <property type="entry name" value="HisK_dim/P_sf"/>
</dbReference>
<dbReference type="SMART" id="SM00388">
    <property type="entry name" value="HisKA"/>
    <property type="match status" value="1"/>
</dbReference>
<evidence type="ECO:0000256" key="3">
    <source>
        <dbReference type="ARBA" id="ARBA00022553"/>
    </source>
</evidence>
<dbReference type="SUPFAM" id="SSF48452">
    <property type="entry name" value="TPR-like"/>
    <property type="match status" value="1"/>
</dbReference>
<keyword evidence="11" id="KW-1185">Reference proteome</keyword>
<dbReference type="PRINTS" id="PR00344">
    <property type="entry name" value="BCTRLSENSOR"/>
</dbReference>
<comment type="catalytic activity">
    <reaction evidence="1">
        <text>ATP + protein L-histidine = ADP + protein N-phospho-L-histidine.</text>
        <dbReference type="EC" id="2.7.13.3"/>
    </reaction>
</comment>
<evidence type="ECO:0000256" key="1">
    <source>
        <dbReference type="ARBA" id="ARBA00000085"/>
    </source>
</evidence>
<dbReference type="InterPro" id="IPR001789">
    <property type="entry name" value="Sig_transdc_resp-reg_receiver"/>
</dbReference>
<dbReference type="SMART" id="SM00448">
    <property type="entry name" value="REC"/>
    <property type="match status" value="1"/>
</dbReference>
<dbReference type="SUPFAM" id="SSF55874">
    <property type="entry name" value="ATPase domain of HSP90 chaperone/DNA topoisomerase II/histidine kinase"/>
    <property type="match status" value="1"/>
</dbReference>
<dbReference type="PROSITE" id="PS50109">
    <property type="entry name" value="HIS_KIN"/>
    <property type="match status" value="1"/>
</dbReference>
<sequence length="735" mass="85439">MKNYLKTILIFFSLVFSIVVFSQDTISSNKEIHKLLQTAGKQLNTLETDLSLQNAKKALALAINIEDNVSIAKSYNYIGLNIVEHSDYEKAIEYFKKGIFYANKTKNDTIKSWIYNNLGNLYSYNKNEYEKAIKYYLLSLKYAKKVSIVELTYNKINIAGTYFEINEFEKGKKYLNSIKLDITPLKKEYEAQFLYYSLNADYYLEKNNLKLAEQNYLKALSICSPKPKDFYIQHEIDINESLSDFYSKLKQYEKAYYYLNISDSLKEVNYDDSKNRKVKLLGQQIEQEEIERELLKVEAEKKIQDQKLLNIKIFIILICLIFLATLIILYSQFKINKIRTKSNIELKKANEELKIAKEKAEEASKLKSQFVSTVSHELRTPLYGVIGITDIIELEHKELENSQHLRALKFSAKYLLSLVNDILKVYKFEENQVFLENNLFHLQDRLETIKDSINNIALKHNNKIIISVDEKIPEYIIGDSIRLSQIIINLMSNSLKFTNNGKIEIKAQLAKVVKDVFYIEFKVIDTGIGIPKKYQDKVFEKFVQIDRREDDYQGTGLGLTIVKRLIDLFKGEIKLESEENIGTTFTFTIPFESGEKEKNEFIKNINVDLSQPKIYNVLIVEDNKINQIVTKKLLENYKLACQIAEDGFVALELLEHQKFDIILMDINMPKINGFETTKLIRQKGYTLPIIAVTAFEKEEVEEKAKSSGINDIIAKPFDAKQLFQMIKLNINIRSK</sequence>
<dbReference type="EMBL" id="CP090145">
    <property type="protein sequence ID" value="UOX33214.1"/>
    <property type="molecule type" value="Genomic_DNA"/>
</dbReference>
<dbReference type="InterPro" id="IPR011006">
    <property type="entry name" value="CheY-like_superfamily"/>
</dbReference>
<gene>
    <name evidence="10" type="ORF">LXD69_14350</name>
</gene>
<dbReference type="Gene3D" id="1.25.40.10">
    <property type="entry name" value="Tetratricopeptide repeat domain"/>
    <property type="match status" value="1"/>
</dbReference>
<keyword evidence="10" id="KW-0547">Nucleotide-binding</keyword>
<keyword evidence="10" id="KW-0067">ATP-binding</keyword>
<evidence type="ECO:0000313" key="11">
    <source>
        <dbReference type="Proteomes" id="UP000830454"/>
    </source>
</evidence>
<keyword evidence="7" id="KW-0472">Membrane</keyword>
<dbReference type="InterPro" id="IPR036890">
    <property type="entry name" value="HATPase_C_sf"/>
</dbReference>
<feature type="coiled-coil region" evidence="6">
    <location>
        <begin position="278"/>
        <end position="307"/>
    </location>
</feature>
<evidence type="ECO:0000256" key="5">
    <source>
        <dbReference type="PROSITE-ProRule" id="PRU00339"/>
    </source>
</evidence>
<accession>A0ABY4HN19</accession>
<keyword evidence="6" id="KW-0175">Coiled coil</keyword>
<keyword evidence="5" id="KW-0802">TPR repeat</keyword>
<name>A0ABY4HN19_9FLAO</name>
<reference evidence="10" key="1">
    <citation type="submission" date="2021-12" db="EMBL/GenBank/DDBJ databases">
        <authorList>
            <person name="Cha I.-T."/>
            <person name="Lee K.-E."/>
            <person name="Park S.-J."/>
        </authorList>
    </citation>
    <scope>NUCLEOTIDE SEQUENCE</scope>
    <source>
        <strain evidence="10">YSM-43</strain>
    </source>
</reference>
<evidence type="ECO:0000256" key="6">
    <source>
        <dbReference type="SAM" id="Coils"/>
    </source>
</evidence>
<feature type="coiled-coil region" evidence="6">
    <location>
        <begin position="339"/>
        <end position="366"/>
    </location>
</feature>
<dbReference type="PANTHER" id="PTHR45339">
    <property type="entry name" value="HYBRID SIGNAL TRANSDUCTION HISTIDINE KINASE J"/>
    <property type="match status" value="1"/>
</dbReference>
<dbReference type="Proteomes" id="UP000830454">
    <property type="component" value="Chromosome"/>
</dbReference>
<protein>
    <recommendedName>
        <fullName evidence="2">histidine kinase</fullName>
        <ecNumber evidence="2">2.7.13.3</ecNumber>
    </recommendedName>
</protein>
<dbReference type="InterPro" id="IPR019734">
    <property type="entry name" value="TPR_rpt"/>
</dbReference>
<dbReference type="SMART" id="SM00028">
    <property type="entry name" value="TPR"/>
    <property type="match status" value="3"/>
</dbReference>
<dbReference type="SUPFAM" id="SSF52172">
    <property type="entry name" value="CheY-like"/>
    <property type="match status" value="1"/>
</dbReference>
<dbReference type="SUPFAM" id="SSF47384">
    <property type="entry name" value="Homodimeric domain of signal transducing histidine kinase"/>
    <property type="match status" value="1"/>
</dbReference>
<dbReference type="Pfam" id="PF00512">
    <property type="entry name" value="HisKA"/>
    <property type="match status" value="1"/>
</dbReference>
<dbReference type="Pfam" id="PF00072">
    <property type="entry name" value="Response_reg"/>
    <property type="match status" value="1"/>
</dbReference>
<keyword evidence="3 4" id="KW-0597">Phosphoprotein</keyword>
<proteinExistence type="predicted"/>
<feature type="transmembrane region" description="Helical" evidence="7">
    <location>
        <begin position="311"/>
        <end position="331"/>
    </location>
</feature>
<dbReference type="PROSITE" id="PS50110">
    <property type="entry name" value="RESPONSE_REGULATORY"/>
    <property type="match status" value="1"/>
</dbReference>
<feature type="domain" description="Response regulatory" evidence="9">
    <location>
        <begin position="616"/>
        <end position="730"/>
    </location>
</feature>
<keyword evidence="7" id="KW-0812">Transmembrane</keyword>
<dbReference type="PROSITE" id="PS50005">
    <property type="entry name" value="TPR"/>
    <property type="match status" value="1"/>
</dbReference>
<organism evidence="10 11">
    <name type="scientific">Flavobacterium sediminilitoris</name>
    <dbReference type="NCBI Taxonomy" id="2024526"/>
    <lineage>
        <taxon>Bacteria</taxon>
        <taxon>Pseudomonadati</taxon>
        <taxon>Bacteroidota</taxon>
        <taxon>Flavobacteriia</taxon>
        <taxon>Flavobacteriales</taxon>
        <taxon>Flavobacteriaceae</taxon>
        <taxon>Flavobacterium</taxon>
    </lineage>
</organism>
<dbReference type="InterPro" id="IPR003661">
    <property type="entry name" value="HisK_dim/P_dom"/>
</dbReference>
<dbReference type="EC" id="2.7.13.3" evidence="2"/>
<dbReference type="Pfam" id="PF02518">
    <property type="entry name" value="HATPase_c"/>
    <property type="match status" value="1"/>
</dbReference>
<feature type="modified residue" description="4-aspartylphosphate" evidence="4">
    <location>
        <position position="665"/>
    </location>
</feature>
<dbReference type="SMART" id="SM00387">
    <property type="entry name" value="HATPase_c"/>
    <property type="match status" value="1"/>
</dbReference>
<dbReference type="InterPro" id="IPR011990">
    <property type="entry name" value="TPR-like_helical_dom_sf"/>
</dbReference>
<evidence type="ECO:0000256" key="4">
    <source>
        <dbReference type="PROSITE-ProRule" id="PRU00169"/>
    </source>
</evidence>
<dbReference type="PANTHER" id="PTHR45339:SF3">
    <property type="entry name" value="HISTIDINE KINASE"/>
    <property type="match status" value="1"/>
</dbReference>
<dbReference type="CDD" id="cd00082">
    <property type="entry name" value="HisKA"/>
    <property type="match status" value="1"/>
</dbReference>
<keyword evidence="7" id="KW-1133">Transmembrane helix</keyword>
<dbReference type="Gene3D" id="1.10.287.130">
    <property type="match status" value="1"/>
</dbReference>
<feature type="repeat" description="TPR" evidence="5">
    <location>
        <begin position="72"/>
        <end position="105"/>
    </location>
</feature>
<dbReference type="CDD" id="cd17546">
    <property type="entry name" value="REC_hyHK_CKI1_RcsC-like"/>
    <property type="match status" value="1"/>
</dbReference>
<evidence type="ECO:0000259" key="9">
    <source>
        <dbReference type="PROSITE" id="PS50110"/>
    </source>
</evidence>
<dbReference type="InterPro" id="IPR004358">
    <property type="entry name" value="Sig_transdc_His_kin-like_C"/>
</dbReference>